<organism evidence="6 7">
    <name type="scientific">Branchiostoma floridae</name>
    <name type="common">Florida lancelet</name>
    <name type="synonym">Amphioxus</name>
    <dbReference type="NCBI Taxonomy" id="7739"/>
    <lineage>
        <taxon>Eukaryota</taxon>
        <taxon>Metazoa</taxon>
        <taxon>Chordata</taxon>
        <taxon>Cephalochordata</taxon>
        <taxon>Leptocardii</taxon>
        <taxon>Amphioxiformes</taxon>
        <taxon>Branchiostomatidae</taxon>
        <taxon>Branchiostoma</taxon>
    </lineage>
</organism>
<evidence type="ECO:0000313" key="7">
    <source>
        <dbReference type="RefSeq" id="XP_035697805.1"/>
    </source>
</evidence>
<protein>
    <submittedName>
        <fullName evidence="7">CUB and sushi domain-containing protein 1-like</fullName>
    </submittedName>
</protein>
<keyword evidence="3" id="KW-0768">Sushi</keyword>
<dbReference type="Gene3D" id="2.60.120.290">
    <property type="entry name" value="Spermadhesin, CUB domain"/>
    <property type="match status" value="2"/>
</dbReference>
<dbReference type="AlphaFoldDB" id="A0A9J7NC92"/>
<dbReference type="InterPro" id="IPR000859">
    <property type="entry name" value="CUB_dom"/>
</dbReference>
<dbReference type="InterPro" id="IPR000436">
    <property type="entry name" value="Sushi_SCR_CCP_dom"/>
</dbReference>
<evidence type="ECO:0000259" key="4">
    <source>
        <dbReference type="PROSITE" id="PS01180"/>
    </source>
</evidence>
<dbReference type="OrthoDB" id="5804959at2759"/>
<dbReference type="SUPFAM" id="SSF49854">
    <property type="entry name" value="Spermadhesin, CUB domain"/>
    <property type="match status" value="2"/>
</dbReference>
<dbReference type="PROSITE" id="PS50923">
    <property type="entry name" value="SUSHI"/>
    <property type="match status" value="1"/>
</dbReference>
<evidence type="ECO:0000313" key="6">
    <source>
        <dbReference type="Proteomes" id="UP000001554"/>
    </source>
</evidence>
<dbReference type="SUPFAM" id="SSF57535">
    <property type="entry name" value="Complement control module/SCR domain"/>
    <property type="match status" value="1"/>
</dbReference>
<dbReference type="InterPro" id="IPR035976">
    <property type="entry name" value="Sushi/SCR/CCP_sf"/>
</dbReference>
<keyword evidence="2" id="KW-1015">Disulfide bond</keyword>
<keyword evidence="6" id="KW-1185">Reference proteome</keyword>
<dbReference type="SMART" id="SM00042">
    <property type="entry name" value="CUB"/>
    <property type="match status" value="2"/>
</dbReference>
<dbReference type="PANTHER" id="PTHR24251">
    <property type="entry name" value="OVOCHYMASE-RELATED"/>
    <property type="match status" value="1"/>
</dbReference>
<dbReference type="InterPro" id="IPR035914">
    <property type="entry name" value="Sperma_CUB_dom_sf"/>
</dbReference>
<dbReference type="Pfam" id="PF00431">
    <property type="entry name" value="CUB"/>
    <property type="match status" value="2"/>
</dbReference>
<dbReference type="GeneID" id="118430877"/>
<dbReference type="PANTHER" id="PTHR24251:SF52">
    <property type="entry name" value="CUB DOMAIN-CONTAINING PROTEIN"/>
    <property type="match status" value="1"/>
</dbReference>
<evidence type="ECO:0000256" key="3">
    <source>
        <dbReference type="PROSITE-ProRule" id="PRU00302"/>
    </source>
</evidence>
<feature type="domain" description="CUB" evidence="4">
    <location>
        <begin position="53"/>
        <end position="165"/>
    </location>
</feature>
<feature type="domain" description="Sushi" evidence="5">
    <location>
        <begin position="169"/>
        <end position="232"/>
    </location>
</feature>
<dbReference type="Pfam" id="PF00084">
    <property type="entry name" value="Sushi"/>
    <property type="match status" value="1"/>
</dbReference>
<feature type="domain" description="CUB" evidence="4">
    <location>
        <begin position="240"/>
        <end position="310"/>
    </location>
</feature>
<reference evidence="7" key="2">
    <citation type="submission" date="2025-08" db="UniProtKB">
        <authorList>
            <consortium name="RefSeq"/>
        </authorList>
    </citation>
    <scope>IDENTIFICATION</scope>
    <source>
        <strain evidence="7">S238N-H82</strain>
        <tissue evidence="7">Testes</tissue>
    </source>
</reference>
<keyword evidence="1" id="KW-0677">Repeat</keyword>
<comment type="caution">
    <text evidence="3">Lacks conserved residue(s) required for the propagation of feature annotation.</text>
</comment>
<dbReference type="Gene3D" id="2.10.70.10">
    <property type="entry name" value="Complement Module, domain 1"/>
    <property type="match status" value="1"/>
</dbReference>
<dbReference type="KEGG" id="bfo:118430877"/>
<accession>A0A9J7NC92</accession>
<dbReference type="RefSeq" id="XP_035697805.1">
    <property type="nucleotide sequence ID" value="XM_035841912.1"/>
</dbReference>
<proteinExistence type="predicted"/>
<sequence>MGGQHNRTLLGSYTGFGVGTAIPWTLLATSNMAQLVLRTDESYNYAQGFKIGFQGYITTNITRRSSGYLYSPTYTGEYPSIQRVWTIEVNVGEGVKMTPVTFSLDYDRNWLYVYKEELGIPVLLGSYTGPIFPAELSAASNMVHLVLSTHNPMADDDFKIHFEAFSFSDPCLDPGTPDNGYRTGDNFTVGSVVSFGCNDGYVMLGQGQERLTCVLDDHVGIEWNFLTPSCEDPAHACVAAGGRYLYEEEGEIVPPRDVMTGRYQTNLNCSWTIVADPGKVVVVEFPEFDIEYEARCRHDFLQIQDRPYLGYSKIMNLALEEHFASYFEPPLQYRISPLEGPLY</sequence>
<dbReference type="PROSITE" id="PS01180">
    <property type="entry name" value="CUB"/>
    <property type="match status" value="2"/>
</dbReference>
<dbReference type="CDD" id="cd00033">
    <property type="entry name" value="CCP"/>
    <property type="match status" value="1"/>
</dbReference>
<evidence type="ECO:0000256" key="2">
    <source>
        <dbReference type="ARBA" id="ARBA00023157"/>
    </source>
</evidence>
<dbReference type="CDD" id="cd00041">
    <property type="entry name" value="CUB"/>
    <property type="match status" value="2"/>
</dbReference>
<dbReference type="SMART" id="SM00032">
    <property type="entry name" value="CCP"/>
    <property type="match status" value="1"/>
</dbReference>
<evidence type="ECO:0000256" key="1">
    <source>
        <dbReference type="ARBA" id="ARBA00022737"/>
    </source>
</evidence>
<dbReference type="Proteomes" id="UP000001554">
    <property type="component" value="Chromosome 14"/>
</dbReference>
<evidence type="ECO:0000259" key="5">
    <source>
        <dbReference type="PROSITE" id="PS50923"/>
    </source>
</evidence>
<name>A0A9J7NC92_BRAFL</name>
<gene>
    <name evidence="7" type="primary">LOC118430877</name>
</gene>
<reference evidence="6" key="1">
    <citation type="journal article" date="2020" name="Nat. Ecol. Evol.">
        <title>Deeply conserved synteny resolves early events in vertebrate evolution.</title>
        <authorList>
            <person name="Simakov O."/>
            <person name="Marletaz F."/>
            <person name="Yue J.X."/>
            <person name="O'Connell B."/>
            <person name="Jenkins J."/>
            <person name="Brandt A."/>
            <person name="Calef R."/>
            <person name="Tung C.H."/>
            <person name="Huang T.K."/>
            <person name="Schmutz J."/>
            <person name="Satoh N."/>
            <person name="Yu J.K."/>
            <person name="Putnam N.H."/>
            <person name="Green R.E."/>
            <person name="Rokhsar D.S."/>
        </authorList>
    </citation>
    <scope>NUCLEOTIDE SEQUENCE [LARGE SCALE GENOMIC DNA]</scope>
    <source>
        <strain evidence="6">S238N-H82</strain>
    </source>
</reference>